<evidence type="ECO:0000256" key="4">
    <source>
        <dbReference type="ARBA" id="ARBA00022692"/>
    </source>
</evidence>
<reference evidence="9 10" key="1">
    <citation type="journal article" date="2012" name="J. Bacteriol.">
        <title>Complete genome sequence of Pelagibacterium halotolerans B2T.</title>
        <authorList>
            <person name="Huo Y.Y."/>
            <person name="Cheng H."/>
            <person name="Han X.F."/>
            <person name="Jiang X.W."/>
            <person name="Sun C."/>
            <person name="Zhang X.Q."/>
            <person name="Zhu X.F."/>
            <person name="Liu Y.F."/>
            <person name="Li P.F."/>
            <person name="Ni P.X."/>
            <person name="Wu M."/>
        </authorList>
    </citation>
    <scope>NUCLEOTIDE SEQUENCE [LARGE SCALE GENOMIC DNA]</scope>
    <source>
        <strain evidence="10">DSM 22347 / JCM 15775 / CGMCC 1.7692 / B2</strain>
    </source>
</reference>
<dbReference type="NCBIfam" id="TIGR00711">
    <property type="entry name" value="efflux_EmrB"/>
    <property type="match status" value="1"/>
</dbReference>
<name>G4R9P2_PELHB</name>
<keyword evidence="4 7" id="KW-0812">Transmembrane</keyword>
<feature type="transmembrane region" description="Helical" evidence="7">
    <location>
        <begin position="270"/>
        <end position="295"/>
    </location>
</feature>
<dbReference type="PANTHER" id="PTHR42718:SF42">
    <property type="entry name" value="EXPORT PROTEIN"/>
    <property type="match status" value="1"/>
</dbReference>
<dbReference type="PATRIC" id="fig|1082931.4.peg.1406"/>
<protein>
    <submittedName>
        <fullName evidence="9">MFS transporter, DHA2 family</fullName>
    </submittedName>
</protein>
<feature type="transmembrane region" description="Helical" evidence="7">
    <location>
        <begin position="171"/>
        <end position="192"/>
    </location>
</feature>
<gene>
    <name evidence="9" type="ordered locus">KKY_1428</name>
</gene>
<dbReference type="HOGENOM" id="CLU_000960_28_2_5"/>
<dbReference type="KEGG" id="phl:KKY_1428"/>
<accession>G4R9P2</accession>
<evidence type="ECO:0000256" key="7">
    <source>
        <dbReference type="SAM" id="Phobius"/>
    </source>
</evidence>
<feature type="transmembrane region" description="Helical" evidence="7">
    <location>
        <begin position="16"/>
        <end position="39"/>
    </location>
</feature>
<feature type="transmembrane region" description="Helical" evidence="7">
    <location>
        <begin position="204"/>
        <end position="224"/>
    </location>
</feature>
<comment type="subcellular location">
    <subcellularLocation>
        <location evidence="1">Cell membrane</location>
        <topology evidence="1">Multi-pass membrane protein</topology>
    </subcellularLocation>
</comment>
<dbReference type="InterPro" id="IPR011701">
    <property type="entry name" value="MFS"/>
</dbReference>
<evidence type="ECO:0000256" key="3">
    <source>
        <dbReference type="ARBA" id="ARBA00022475"/>
    </source>
</evidence>
<evidence type="ECO:0000259" key="8">
    <source>
        <dbReference type="PROSITE" id="PS50850"/>
    </source>
</evidence>
<dbReference type="AlphaFoldDB" id="G4R9P2"/>
<evidence type="ECO:0000256" key="2">
    <source>
        <dbReference type="ARBA" id="ARBA00022448"/>
    </source>
</evidence>
<feature type="transmembrane region" description="Helical" evidence="7">
    <location>
        <begin position="333"/>
        <end position="353"/>
    </location>
</feature>
<dbReference type="PANTHER" id="PTHR42718">
    <property type="entry name" value="MAJOR FACILITATOR SUPERFAMILY MULTIDRUG TRANSPORTER MFSC"/>
    <property type="match status" value="1"/>
</dbReference>
<dbReference type="EMBL" id="CP003075">
    <property type="protein sequence ID" value="AEQ51449.1"/>
    <property type="molecule type" value="Genomic_DNA"/>
</dbReference>
<organism evidence="9 10">
    <name type="scientific">Pelagibacterium halotolerans (strain DSM 22347 / JCM 15775 / CGMCC 1.7692 / B2)</name>
    <dbReference type="NCBI Taxonomy" id="1082931"/>
    <lineage>
        <taxon>Bacteria</taxon>
        <taxon>Pseudomonadati</taxon>
        <taxon>Pseudomonadota</taxon>
        <taxon>Alphaproteobacteria</taxon>
        <taxon>Hyphomicrobiales</taxon>
        <taxon>Devosiaceae</taxon>
        <taxon>Pelagibacterium</taxon>
    </lineage>
</organism>
<dbReference type="eggNOG" id="COG0477">
    <property type="taxonomic scope" value="Bacteria"/>
</dbReference>
<dbReference type="Gene3D" id="1.20.1720.10">
    <property type="entry name" value="Multidrug resistance protein D"/>
    <property type="match status" value="1"/>
</dbReference>
<feature type="transmembrane region" description="Helical" evidence="7">
    <location>
        <begin position="406"/>
        <end position="426"/>
    </location>
</feature>
<evidence type="ECO:0000313" key="10">
    <source>
        <dbReference type="Proteomes" id="UP000008850"/>
    </source>
</evidence>
<feature type="domain" description="Major facilitator superfamily (MFS) profile" evidence="8">
    <location>
        <begin position="17"/>
        <end position="459"/>
    </location>
</feature>
<feature type="transmembrane region" description="Helical" evidence="7">
    <location>
        <begin position="51"/>
        <end position="71"/>
    </location>
</feature>
<feature type="transmembrane region" description="Helical" evidence="7">
    <location>
        <begin position="83"/>
        <end position="102"/>
    </location>
</feature>
<dbReference type="SUPFAM" id="SSF103473">
    <property type="entry name" value="MFS general substrate transporter"/>
    <property type="match status" value="1"/>
</dbReference>
<dbReference type="Proteomes" id="UP000008850">
    <property type="component" value="Chromosome"/>
</dbReference>
<dbReference type="InterPro" id="IPR036259">
    <property type="entry name" value="MFS_trans_sf"/>
</dbReference>
<evidence type="ECO:0000313" key="9">
    <source>
        <dbReference type="EMBL" id="AEQ51449.1"/>
    </source>
</evidence>
<sequence length="473" mass="48211">MSDPDSAESAIRDTRWVLPATILGSSLGFIDGSVVNVALPAIQSDLDAGLATAQWVVNGYMLMLGSLILLGGTIGDRFGQRRIFLFGLVGFAIASIACAIAPSPLSLVAARTIQGIAAAFLVPSSLALIGSAFTGEARGKAIGTWAAAGALTTALGPPFGGWLVDTVGWRAIFYINIPIAAAALAMGWRIAAAPAGRTYREFDIAGTIAMVAGLGLLSYGLITAGEGNTTIGGLAIAASIPFAIGFFFIERRASEPLVPMGLFANSQFSGANLLTITLYASLSGSLFILPFVLIYANGYSATMAGAALLPFSILLGLGSRYAGALAKRIGTRIMLIAGPAATGFGYMVLALMVDLGGYWLAFFPGLVIIGVGMTITVAPLTTAVFDAAPDDAGGTASGINNAASRIGGLIAVAALGFAFGGSDLSILPPEALRMSYRWIMAAAACLAFASALAAAATIKDKGQQSRAPKPPDR</sequence>
<dbReference type="Gene3D" id="1.20.1250.20">
    <property type="entry name" value="MFS general substrate transporter like domains"/>
    <property type="match status" value="1"/>
</dbReference>
<dbReference type="GO" id="GO:0005886">
    <property type="term" value="C:plasma membrane"/>
    <property type="evidence" value="ECO:0007669"/>
    <property type="project" value="UniProtKB-SubCell"/>
</dbReference>
<dbReference type="STRING" id="1082931.KKY_1428"/>
<dbReference type="PROSITE" id="PS50850">
    <property type="entry name" value="MFS"/>
    <property type="match status" value="1"/>
</dbReference>
<evidence type="ECO:0000256" key="1">
    <source>
        <dbReference type="ARBA" id="ARBA00004651"/>
    </source>
</evidence>
<feature type="transmembrane region" description="Helical" evidence="7">
    <location>
        <begin position="438"/>
        <end position="458"/>
    </location>
</feature>
<evidence type="ECO:0000256" key="6">
    <source>
        <dbReference type="ARBA" id="ARBA00023136"/>
    </source>
</evidence>
<dbReference type="InterPro" id="IPR004638">
    <property type="entry name" value="EmrB-like"/>
</dbReference>
<dbReference type="Pfam" id="PF07690">
    <property type="entry name" value="MFS_1"/>
    <property type="match status" value="1"/>
</dbReference>
<keyword evidence="2" id="KW-0813">Transport</keyword>
<keyword evidence="5 7" id="KW-1133">Transmembrane helix</keyword>
<feature type="transmembrane region" description="Helical" evidence="7">
    <location>
        <begin position="230"/>
        <end position="249"/>
    </location>
</feature>
<keyword evidence="10" id="KW-1185">Reference proteome</keyword>
<feature type="transmembrane region" description="Helical" evidence="7">
    <location>
        <begin position="301"/>
        <end position="321"/>
    </location>
</feature>
<feature type="transmembrane region" description="Helical" evidence="7">
    <location>
        <begin position="108"/>
        <end position="129"/>
    </location>
</feature>
<dbReference type="CDD" id="cd17321">
    <property type="entry name" value="MFS_MMR_MDR_like"/>
    <property type="match status" value="1"/>
</dbReference>
<feature type="transmembrane region" description="Helical" evidence="7">
    <location>
        <begin position="359"/>
        <end position="385"/>
    </location>
</feature>
<dbReference type="GO" id="GO:0022857">
    <property type="term" value="F:transmembrane transporter activity"/>
    <property type="evidence" value="ECO:0007669"/>
    <property type="project" value="InterPro"/>
</dbReference>
<dbReference type="InterPro" id="IPR020846">
    <property type="entry name" value="MFS_dom"/>
</dbReference>
<dbReference type="PRINTS" id="PR01036">
    <property type="entry name" value="TCRTETB"/>
</dbReference>
<feature type="transmembrane region" description="Helical" evidence="7">
    <location>
        <begin position="141"/>
        <end position="159"/>
    </location>
</feature>
<keyword evidence="3" id="KW-1003">Cell membrane</keyword>
<keyword evidence="6 7" id="KW-0472">Membrane</keyword>
<proteinExistence type="predicted"/>
<dbReference type="RefSeq" id="WP_014130598.1">
    <property type="nucleotide sequence ID" value="NC_016078.1"/>
</dbReference>
<evidence type="ECO:0000256" key="5">
    <source>
        <dbReference type="ARBA" id="ARBA00022989"/>
    </source>
</evidence>